<proteinExistence type="predicted"/>
<dbReference type="InterPro" id="IPR013321">
    <property type="entry name" value="Arc_rbn_hlx_hlx"/>
</dbReference>
<dbReference type="SUPFAM" id="SSF47598">
    <property type="entry name" value="Ribbon-helix-helix"/>
    <property type="match status" value="1"/>
</dbReference>
<sequence length="76" mass="8617">MVVMSSTSAIYVRVPQELLREFDRVAQEHGLSRSEAIREAMKLFIRYSRAPSVRGLRGIVRAGVDPEQLDKYILPG</sequence>
<reference evidence="2 3" key="1">
    <citation type="submission" date="2015-11" db="EMBL/GenBank/DDBJ databases">
        <title>Genome sequence of Pyrodictium occultum PL-19, a marine hyperthermophilic archaeon isolated from Volcano, Italy.</title>
        <authorList>
            <person name="Utturkar S."/>
            <person name="Huber H."/>
            <person name="Leptihn S."/>
            <person name="Brown S."/>
            <person name="Stetter K.O."/>
            <person name="Podar M."/>
        </authorList>
    </citation>
    <scope>NUCLEOTIDE SEQUENCE [LARGE SCALE GENOMIC DNA]</scope>
    <source>
        <strain evidence="2 3">PL-19</strain>
    </source>
</reference>
<dbReference type="AlphaFoldDB" id="A0A0V8RVJ1"/>
<feature type="domain" description="Ribbon-helix-helix protein CopG" evidence="1">
    <location>
        <begin position="12"/>
        <end position="43"/>
    </location>
</feature>
<dbReference type="STRING" id="2309.CF15_04145"/>
<dbReference type="GO" id="GO:0006355">
    <property type="term" value="P:regulation of DNA-templated transcription"/>
    <property type="evidence" value="ECO:0007669"/>
    <property type="project" value="InterPro"/>
</dbReference>
<organism evidence="2 3">
    <name type="scientific">Pyrodictium occultum</name>
    <dbReference type="NCBI Taxonomy" id="2309"/>
    <lineage>
        <taxon>Archaea</taxon>
        <taxon>Thermoproteota</taxon>
        <taxon>Thermoprotei</taxon>
        <taxon>Desulfurococcales</taxon>
        <taxon>Pyrodictiaceae</taxon>
        <taxon>Pyrodictium</taxon>
    </lineage>
</organism>
<dbReference type="Proteomes" id="UP000053352">
    <property type="component" value="Unassembled WGS sequence"/>
</dbReference>
<dbReference type="CDD" id="cd22231">
    <property type="entry name" value="RHH_NikR_HicB-like"/>
    <property type="match status" value="1"/>
</dbReference>
<keyword evidence="3" id="KW-1185">Reference proteome</keyword>
<comment type="caution">
    <text evidence="2">The sequence shown here is derived from an EMBL/GenBank/DDBJ whole genome shotgun (WGS) entry which is preliminary data.</text>
</comment>
<evidence type="ECO:0000313" key="2">
    <source>
        <dbReference type="EMBL" id="KSW11986.1"/>
    </source>
</evidence>
<dbReference type="Gene3D" id="1.10.1220.10">
    <property type="entry name" value="Met repressor-like"/>
    <property type="match status" value="1"/>
</dbReference>
<protein>
    <recommendedName>
        <fullName evidence="1">Ribbon-helix-helix protein CopG domain-containing protein</fullName>
    </recommendedName>
</protein>
<evidence type="ECO:0000313" key="3">
    <source>
        <dbReference type="Proteomes" id="UP000053352"/>
    </source>
</evidence>
<dbReference type="InterPro" id="IPR002145">
    <property type="entry name" value="CopG"/>
</dbReference>
<evidence type="ECO:0000259" key="1">
    <source>
        <dbReference type="Pfam" id="PF01402"/>
    </source>
</evidence>
<dbReference type="InterPro" id="IPR010985">
    <property type="entry name" value="Ribbon_hlx_hlx"/>
</dbReference>
<accession>A0A0V8RVJ1</accession>
<dbReference type="EMBL" id="LNTB01000001">
    <property type="protein sequence ID" value="KSW11986.1"/>
    <property type="molecule type" value="Genomic_DNA"/>
</dbReference>
<gene>
    <name evidence="2" type="ORF">CF15_04145</name>
</gene>
<name>A0A0V8RVJ1_PYROC</name>
<dbReference type="Pfam" id="PF01402">
    <property type="entry name" value="RHH_1"/>
    <property type="match status" value="1"/>
</dbReference>